<dbReference type="EMBL" id="JAFCMP010000223">
    <property type="protein sequence ID" value="KAG5182877.1"/>
    <property type="molecule type" value="Genomic_DNA"/>
</dbReference>
<protein>
    <submittedName>
        <fullName evidence="1">Uncharacterized protein</fullName>
    </submittedName>
</protein>
<dbReference type="AlphaFoldDB" id="A0A836CEK1"/>
<comment type="caution">
    <text evidence="1">The sequence shown here is derived from an EMBL/GenBank/DDBJ whole genome shotgun (WGS) entry which is preliminary data.</text>
</comment>
<organism evidence="1 2">
    <name type="scientific">Tribonema minus</name>
    <dbReference type="NCBI Taxonomy" id="303371"/>
    <lineage>
        <taxon>Eukaryota</taxon>
        <taxon>Sar</taxon>
        <taxon>Stramenopiles</taxon>
        <taxon>Ochrophyta</taxon>
        <taxon>PX clade</taxon>
        <taxon>Xanthophyceae</taxon>
        <taxon>Tribonematales</taxon>
        <taxon>Tribonemataceae</taxon>
        <taxon>Tribonema</taxon>
    </lineage>
</organism>
<sequence length="106" mass="11936">MTDTTDRADDRAAIAAFLLKTDAAVRTAIECGKRIVHVSVPAAQYPLEPYNDDVVATRLFAAISELGYHVTRSAFPFHNTATLQWKELTTPQQRPPEKKKWYQSLC</sequence>
<accession>A0A836CEK1</accession>
<name>A0A836CEK1_9STRA</name>
<keyword evidence="2" id="KW-1185">Reference proteome</keyword>
<proteinExistence type="predicted"/>
<evidence type="ECO:0000313" key="2">
    <source>
        <dbReference type="Proteomes" id="UP000664859"/>
    </source>
</evidence>
<evidence type="ECO:0000313" key="1">
    <source>
        <dbReference type="EMBL" id="KAG5182877.1"/>
    </source>
</evidence>
<reference evidence="1" key="1">
    <citation type="submission" date="2021-02" db="EMBL/GenBank/DDBJ databases">
        <title>First Annotated Genome of the Yellow-green Alga Tribonema minus.</title>
        <authorList>
            <person name="Mahan K.M."/>
        </authorList>
    </citation>
    <scope>NUCLEOTIDE SEQUENCE</scope>
    <source>
        <strain evidence="1">UTEX B ZZ1240</strain>
    </source>
</reference>
<dbReference type="Proteomes" id="UP000664859">
    <property type="component" value="Unassembled WGS sequence"/>
</dbReference>
<gene>
    <name evidence="1" type="ORF">JKP88DRAFT_241186</name>
</gene>